<feature type="domain" description="4Fe-4S ferredoxin-type" evidence="10">
    <location>
        <begin position="407"/>
        <end position="436"/>
    </location>
</feature>
<feature type="binding site" evidence="8">
    <location>
        <position position="419"/>
    </location>
    <ligand>
        <name>[4Fe-4S] cluster</name>
        <dbReference type="ChEBI" id="CHEBI:49883"/>
        <label>2</label>
    </ligand>
</feature>
<reference evidence="12" key="1">
    <citation type="journal article" date="2019" name="Int. J. Syst. Evol. Microbiol.">
        <title>The Global Catalogue of Microorganisms (GCM) 10K type strain sequencing project: providing services to taxonomists for standard genome sequencing and annotation.</title>
        <authorList>
            <consortium name="The Broad Institute Genomics Platform"/>
            <consortium name="The Broad Institute Genome Sequencing Center for Infectious Disease"/>
            <person name="Wu L."/>
            <person name="Ma J."/>
        </authorList>
    </citation>
    <scope>NUCLEOTIDE SEQUENCE [LARGE SCALE GENOMIC DNA]</scope>
    <source>
        <strain evidence="12">CGMCC 1.15922</strain>
    </source>
</reference>
<dbReference type="RefSeq" id="WP_229816954.1">
    <property type="nucleotide sequence ID" value="NZ_BNAH01000001.1"/>
</dbReference>
<keyword evidence="8" id="KW-0997">Cell inner membrane</keyword>
<evidence type="ECO:0000256" key="1">
    <source>
        <dbReference type="ARBA" id="ARBA00022448"/>
    </source>
</evidence>
<dbReference type="PROSITE" id="PS51379">
    <property type="entry name" value="4FE4S_FER_2"/>
    <property type="match status" value="2"/>
</dbReference>
<feature type="compositionally biased region" description="Basic and acidic residues" evidence="9">
    <location>
        <begin position="635"/>
        <end position="657"/>
    </location>
</feature>
<dbReference type="InterPro" id="IPR017900">
    <property type="entry name" value="4Fe4S_Fe_S_CS"/>
</dbReference>
<dbReference type="NCBIfam" id="NF003454">
    <property type="entry name" value="PRK05035.1"/>
    <property type="match status" value="1"/>
</dbReference>
<dbReference type="SUPFAM" id="SSF51230">
    <property type="entry name" value="Single hybrid motif"/>
    <property type="match status" value="1"/>
</dbReference>
<evidence type="ECO:0000313" key="12">
    <source>
        <dbReference type="Proteomes" id="UP000626370"/>
    </source>
</evidence>
<feature type="compositionally biased region" description="Basic and acidic residues" evidence="9">
    <location>
        <begin position="718"/>
        <end position="729"/>
    </location>
</feature>
<dbReference type="EC" id="7.-.-.-" evidence="8"/>
<evidence type="ECO:0000256" key="3">
    <source>
        <dbReference type="ARBA" id="ARBA00022723"/>
    </source>
</evidence>
<evidence type="ECO:0000313" key="11">
    <source>
        <dbReference type="EMBL" id="GHE78770.1"/>
    </source>
</evidence>
<feature type="binding site" evidence="8">
    <location>
        <position position="377"/>
    </location>
    <ligand>
        <name>[4Fe-4S] cluster</name>
        <dbReference type="ChEBI" id="CHEBI:49883"/>
        <label>1</label>
    </ligand>
</feature>
<dbReference type="Pfam" id="PF13375">
    <property type="entry name" value="RnfC_N"/>
    <property type="match status" value="1"/>
</dbReference>
<dbReference type="InterPro" id="IPR011538">
    <property type="entry name" value="Nuo51_FMN-bd"/>
</dbReference>
<dbReference type="EMBL" id="BNAH01000001">
    <property type="protein sequence ID" value="GHE78770.1"/>
    <property type="molecule type" value="Genomic_DNA"/>
</dbReference>
<dbReference type="SUPFAM" id="SSF142019">
    <property type="entry name" value="Nqo1 FMN-binding domain-like"/>
    <property type="match status" value="1"/>
</dbReference>
<keyword evidence="8" id="KW-1003">Cell membrane</keyword>
<feature type="binding site" evidence="8">
    <location>
        <position position="387"/>
    </location>
    <ligand>
        <name>[4Fe-4S] cluster</name>
        <dbReference type="ChEBI" id="CHEBI:49883"/>
        <label>2</label>
    </ligand>
</feature>
<evidence type="ECO:0000256" key="2">
    <source>
        <dbReference type="ARBA" id="ARBA00022485"/>
    </source>
</evidence>
<dbReference type="Pfam" id="PF12838">
    <property type="entry name" value="Fer4_7"/>
    <property type="match status" value="1"/>
</dbReference>
<name>A0ABQ3ICA2_9GAMM</name>
<keyword evidence="12" id="KW-1185">Reference proteome</keyword>
<dbReference type="SUPFAM" id="SSF46548">
    <property type="entry name" value="alpha-helical ferredoxin"/>
    <property type="match status" value="1"/>
</dbReference>
<comment type="cofactor">
    <cofactor evidence="8">
        <name>[4Fe-4S] cluster</name>
        <dbReference type="ChEBI" id="CHEBI:49883"/>
    </cofactor>
    <text evidence="8">Binds 2 [4Fe-4S] clusters per subunit.</text>
</comment>
<accession>A0ABQ3ICA2</accession>
<dbReference type="HAMAP" id="MF_00461">
    <property type="entry name" value="RsxC_RnfC"/>
    <property type="match status" value="1"/>
</dbReference>
<feature type="region of interest" description="Disordered" evidence="9">
    <location>
        <begin position="628"/>
        <end position="740"/>
    </location>
</feature>
<dbReference type="PANTHER" id="PTHR43034">
    <property type="entry name" value="ION-TRANSLOCATING OXIDOREDUCTASE COMPLEX SUBUNIT C"/>
    <property type="match status" value="1"/>
</dbReference>
<gene>
    <name evidence="8" type="primary">rnfC</name>
    <name evidence="11" type="ORF">GCM10011501_03300</name>
</gene>
<comment type="function">
    <text evidence="8">Part of a membrane-bound complex that couples electron transfer with translocation of ions across the membrane.</text>
</comment>
<dbReference type="PROSITE" id="PS00198">
    <property type="entry name" value="4FE4S_FER_1"/>
    <property type="match status" value="2"/>
</dbReference>
<sequence length="761" mass="82561">MESVIERIEQGKFWKFHGGIHPPQQKFLSTDKPIRQLPLPELLRIPVQQHIGEPGDILVTVGDKVLKGQALTVANHPMVVPVHAPTSGTITAIEASVIAHPSGLSELCIFLKPDGEEKWRDREICPDYQQLSKNDLIDKIAQAGISGMGGAGFPSHIKLNTAAQINYLIINAAECEPYITADDLLIREQCAAILDGIKILDNILAPAFILIGIEENKPEAIQALKNATKTIDKIKVCVLPVIYPTGGEKQLIQVLTGKEVPSGTLPSALGIVMHNIGTCFAIADAVINDIPLIKRVVTVTGKSVAKPQNVWALIGTPVEFLLQQCGCQQGNKKHIIMGGPMMGFSLPSFTVPVVKTTNCILAPDEAEIPDNDQEVECIRCGQCADVCPSQLLPQELQWSAKAHDHQALNDLNLFDCIECGACAYVCPSHIPLVHYYRVAKAEIRQQTLLDIKAEKAKQRFEARKIRLEREKLAREEKHRKAAEARKARMNSGTAEANNEKSAVAAALARVKAKKAQEKDTNNDVTASDTSVGSPQEIEKTDKKSQVAAAIARAKAKKLAAQTAPNTESNKSTQSSNVIAEAVNNADNSSKAAEGEITDSTSVINTNVIKDIEKPSELSKKDKIAVAIAKAKAKKRATEAKPLKNEPPEDLLSEKPSNDEPDSQIVTNSTNKTEQQVKEQALSPDDIKKAKIAAAIAKAKAKKRQTTESIINNEIPDDNEQRNESAEKEIQTATQGESLDKNARIAAAVAKAKAKKQQESKN</sequence>
<dbReference type="Proteomes" id="UP000626370">
    <property type="component" value="Unassembled WGS sequence"/>
</dbReference>
<evidence type="ECO:0000256" key="5">
    <source>
        <dbReference type="ARBA" id="ARBA00022982"/>
    </source>
</evidence>
<comment type="subcellular location">
    <subcellularLocation>
        <location evidence="8">Cell inner membrane</location>
        <topology evidence="8">Peripheral membrane protein</topology>
    </subcellularLocation>
</comment>
<feature type="domain" description="4Fe-4S ferredoxin-type" evidence="10">
    <location>
        <begin position="367"/>
        <end position="397"/>
    </location>
</feature>
<dbReference type="InterPro" id="IPR011053">
    <property type="entry name" value="Single_hybrid_motif"/>
</dbReference>
<dbReference type="Gene3D" id="3.40.50.11540">
    <property type="entry name" value="NADH-ubiquinone oxidoreductase 51kDa subunit"/>
    <property type="match status" value="1"/>
</dbReference>
<feature type="compositionally biased region" description="Polar residues" evidence="9">
    <location>
        <begin position="522"/>
        <end position="533"/>
    </location>
</feature>
<organism evidence="11 12">
    <name type="scientific">Thalassotalea profundi</name>
    <dbReference type="NCBI Taxonomy" id="2036687"/>
    <lineage>
        <taxon>Bacteria</taxon>
        <taxon>Pseudomonadati</taxon>
        <taxon>Pseudomonadota</taxon>
        <taxon>Gammaproteobacteria</taxon>
        <taxon>Alteromonadales</taxon>
        <taxon>Colwelliaceae</taxon>
        <taxon>Thalassotalea</taxon>
    </lineage>
</organism>
<feature type="binding site" evidence="8">
    <location>
        <position position="422"/>
    </location>
    <ligand>
        <name>[4Fe-4S] cluster</name>
        <dbReference type="ChEBI" id="CHEBI:49883"/>
        <label>2</label>
    </ligand>
</feature>
<keyword evidence="7 8" id="KW-0411">Iron-sulfur</keyword>
<feature type="compositionally biased region" description="Polar residues" evidence="9">
    <location>
        <begin position="663"/>
        <end position="673"/>
    </location>
</feature>
<keyword evidence="8" id="KW-1278">Translocase</keyword>
<evidence type="ECO:0000256" key="7">
    <source>
        <dbReference type="ARBA" id="ARBA00023014"/>
    </source>
</evidence>
<dbReference type="InterPro" id="IPR026902">
    <property type="entry name" value="RnfC_N"/>
</dbReference>
<feature type="binding site" evidence="8">
    <location>
        <position position="416"/>
    </location>
    <ligand>
        <name>[4Fe-4S] cluster</name>
        <dbReference type="ChEBI" id="CHEBI:49883"/>
        <label>2</label>
    </ligand>
</feature>
<feature type="binding site" evidence="8">
    <location>
        <position position="383"/>
    </location>
    <ligand>
        <name>[4Fe-4S] cluster</name>
        <dbReference type="ChEBI" id="CHEBI:49883"/>
        <label>1</label>
    </ligand>
</feature>
<evidence type="ECO:0000259" key="10">
    <source>
        <dbReference type="PROSITE" id="PS51379"/>
    </source>
</evidence>
<keyword evidence="5 8" id="KW-0249">Electron transport</keyword>
<dbReference type="Pfam" id="PF01512">
    <property type="entry name" value="Complex1_51K"/>
    <property type="match status" value="1"/>
</dbReference>
<feature type="region of interest" description="Disordered" evidence="9">
    <location>
        <begin position="474"/>
        <end position="500"/>
    </location>
</feature>
<feature type="region of interest" description="Disordered" evidence="9">
    <location>
        <begin position="513"/>
        <end position="542"/>
    </location>
</feature>
<dbReference type="Gene3D" id="3.30.70.20">
    <property type="match status" value="1"/>
</dbReference>
<keyword evidence="4 8" id="KW-0677">Repeat</keyword>
<keyword evidence="1 8" id="KW-0813">Transport</keyword>
<comment type="similarity">
    <text evidence="8">Belongs to the 4Fe4S bacterial-type ferredoxin family. RnfC subfamily.</text>
</comment>
<dbReference type="NCBIfam" id="TIGR01945">
    <property type="entry name" value="rnfC"/>
    <property type="match status" value="1"/>
</dbReference>
<keyword evidence="3 8" id="KW-0479">Metal-binding</keyword>
<keyword evidence="2 8" id="KW-0004">4Fe-4S</keyword>
<comment type="caution">
    <text evidence="11">The sequence shown here is derived from an EMBL/GenBank/DDBJ whole genome shotgun (WGS) entry which is preliminary data.</text>
</comment>
<feature type="binding site" evidence="8">
    <location>
        <position position="426"/>
    </location>
    <ligand>
        <name>[4Fe-4S] cluster</name>
        <dbReference type="ChEBI" id="CHEBI:49883"/>
        <label>1</label>
    </ligand>
</feature>
<evidence type="ECO:0000256" key="8">
    <source>
        <dbReference type="HAMAP-Rule" id="MF_00461"/>
    </source>
</evidence>
<feature type="binding site" evidence="8">
    <location>
        <position position="380"/>
    </location>
    <ligand>
        <name>[4Fe-4S] cluster</name>
        <dbReference type="ChEBI" id="CHEBI:49883"/>
        <label>1</label>
    </ligand>
</feature>
<evidence type="ECO:0000256" key="9">
    <source>
        <dbReference type="SAM" id="MobiDB-lite"/>
    </source>
</evidence>
<dbReference type="Pfam" id="PF10531">
    <property type="entry name" value="SLBB"/>
    <property type="match status" value="1"/>
</dbReference>
<dbReference type="PANTHER" id="PTHR43034:SF2">
    <property type="entry name" value="ION-TRANSLOCATING OXIDOREDUCTASE COMPLEX SUBUNIT C"/>
    <property type="match status" value="1"/>
</dbReference>
<dbReference type="InterPro" id="IPR037225">
    <property type="entry name" value="Nuo51_FMN-bd_sf"/>
</dbReference>
<evidence type="ECO:0000256" key="6">
    <source>
        <dbReference type="ARBA" id="ARBA00023004"/>
    </source>
</evidence>
<keyword evidence="6 8" id="KW-0408">Iron</keyword>
<feature type="compositionally biased region" description="Basic and acidic residues" evidence="9">
    <location>
        <begin position="474"/>
        <end position="486"/>
    </location>
</feature>
<dbReference type="InterPro" id="IPR010208">
    <property type="entry name" value="Ion_transpt_RnfC/RsxC"/>
</dbReference>
<evidence type="ECO:0000256" key="4">
    <source>
        <dbReference type="ARBA" id="ARBA00022737"/>
    </source>
</evidence>
<dbReference type="InterPro" id="IPR019554">
    <property type="entry name" value="Soluble_ligand-bd"/>
</dbReference>
<comment type="subunit">
    <text evidence="8">The complex is composed of six subunits: RnfA, RnfB, RnfC, RnfD, RnfE and RnfG.</text>
</comment>
<proteinExistence type="inferred from homology"/>
<dbReference type="InterPro" id="IPR017896">
    <property type="entry name" value="4Fe4S_Fe-S-bd"/>
</dbReference>
<protein>
    <recommendedName>
        <fullName evidence="8">Ion-translocating oxidoreductase complex subunit C</fullName>
        <ecNumber evidence="8">7.-.-.-</ecNumber>
    </recommendedName>
    <alternativeName>
        <fullName evidence="8">Rnf electron transport complex subunit C</fullName>
    </alternativeName>
</protein>
<keyword evidence="8" id="KW-0472">Membrane</keyword>